<organism evidence="1 2">
    <name type="scientific">Fervidicella metallireducens AeB</name>
    <dbReference type="NCBI Taxonomy" id="1403537"/>
    <lineage>
        <taxon>Bacteria</taxon>
        <taxon>Bacillati</taxon>
        <taxon>Bacillota</taxon>
        <taxon>Clostridia</taxon>
        <taxon>Eubacteriales</taxon>
        <taxon>Clostridiaceae</taxon>
        <taxon>Fervidicella</taxon>
    </lineage>
</organism>
<dbReference type="RefSeq" id="WP_011838208.1">
    <property type="nucleotide sequence ID" value="NZ_AZQP01000053.1"/>
</dbReference>
<gene>
    <name evidence="1" type="ORF">Q428_13015</name>
</gene>
<comment type="caution">
    <text evidence="1">The sequence shown here is derived from an EMBL/GenBank/DDBJ whole genome shotgun (WGS) entry which is preliminary data.</text>
</comment>
<dbReference type="STRING" id="1403537.Q428_13015"/>
<dbReference type="AlphaFoldDB" id="A0A017RSC6"/>
<proteinExistence type="predicted"/>
<evidence type="ECO:0000313" key="2">
    <source>
        <dbReference type="Proteomes" id="UP000019681"/>
    </source>
</evidence>
<dbReference type="EMBL" id="AZQP01000053">
    <property type="protein sequence ID" value="EYE87491.1"/>
    <property type="molecule type" value="Genomic_DNA"/>
</dbReference>
<accession>A0A017RSC6</accession>
<dbReference type="GeneID" id="35805678"/>
<dbReference type="OrthoDB" id="1917176at2"/>
<protein>
    <submittedName>
        <fullName evidence="1">Uncharacterized protein</fullName>
    </submittedName>
</protein>
<sequence length="385" mass="42960">MPVINQMSLPKGNAGMTLYGTRNDDSTVTLPDIGFNFNYNGLAIRQLYTSGNTWVGFGGASEHLCINRRDASYNNLYYASEVEYSTKLFRIRFEGNSSYSNWGSNDLIWELSIFETGVIRLVVEKIPNNGTNSFVNPNVGTQSLALTAGKSYIFTPSDPLGKNYIVQEGSYIPCITKFLMVDNEGVKNYQGSTWVKIGDLPLTEEMFKTYGVDTLPASMAGLSGTSPALYIYTDNPDVKANKNSNRFFIEKTVTSKPKVIIQNYDFNIHDGKSINKLEAIVQYTKKDSNLNDVTTNGRIRIALSVDSGLSWLTYNINTSSFESIDIIDSAAFLVNGINPTILTSLDYAALNTMIAQNRKLRFAYILEKPTLNDVCKLRKMKILYN</sequence>
<keyword evidence="2" id="KW-1185">Reference proteome</keyword>
<name>A0A017RSC6_9CLOT</name>
<reference evidence="1 2" key="1">
    <citation type="journal article" date="2014" name="Genome Announc.">
        <title>Draft Genome Sequence of Fervidicella metallireducens Strain AeBT, an Iron-Reducing Thermoanaerobe from the Great Artesian Basin.</title>
        <authorList>
            <person name="Patel B.K."/>
        </authorList>
    </citation>
    <scope>NUCLEOTIDE SEQUENCE [LARGE SCALE GENOMIC DNA]</scope>
    <source>
        <strain evidence="1 2">AeB</strain>
    </source>
</reference>
<dbReference type="Proteomes" id="UP000019681">
    <property type="component" value="Unassembled WGS sequence"/>
</dbReference>
<evidence type="ECO:0000313" key="1">
    <source>
        <dbReference type="EMBL" id="EYE87491.1"/>
    </source>
</evidence>